<reference evidence="1" key="1">
    <citation type="submission" date="2020-02" db="EMBL/GenBank/DDBJ databases">
        <title>Genome sequencing of the panga catfish, Pangasius djambal.</title>
        <authorList>
            <person name="Wen M."/>
            <person name="Zahm M."/>
            <person name="Roques C."/>
            <person name="Cabau C."/>
            <person name="Klopp C."/>
            <person name="Donnadieu C."/>
            <person name="Jouanno E."/>
            <person name="Avarre J.-C."/>
            <person name="Campet M."/>
            <person name="Ha T."/>
            <person name="Dugue R."/>
            <person name="Lampietro C."/>
            <person name="Louis A."/>
            <person name="Herpin A."/>
            <person name="Echchiki A."/>
            <person name="Berthelot C."/>
            <person name="Parey E."/>
            <person name="Roest-Crollius H."/>
            <person name="Braasch I."/>
            <person name="Postlethwait J.H."/>
            <person name="Bobe J."/>
            <person name="Montfort J."/>
            <person name="Bouchez O."/>
            <person name="Begum T."/>
            <person name="Schartl M."/>
            <person name="Gustiano R."/>
            <person name="Guiguen Y."/>
        </authorList>
    </citation>
    <scope>NUCLEOTIDE SEQUENCE</scope>
    <source>
        <strain evidence="1">Pdj_M5554</strain>
    </source>
</reference>
<name>A0ACC5ZJA5_9TELE</name>
<evidence type="ECO:0000313" key="1">
    <source>
        <dbReference type="EMBL" id="MCJ8747740.1"/>
    </source>
</evidence>
<protein>
    <submittedName>
        <fullName evidence="1">Uncharacterized protein</fullName>
    </submittedName>
</protein>
<comment type="caution">
    <text evidence="1">The sequence shown here is derived from an EMBL/GenBank/DDBJ whole genome shotgun (WGS) entry which is preliminary data.</text>
</comment>
<accession>A0ACC5ZJA5</accession>
<dbReference type="EMBL" id="CM041000">
    <property type="protein sequence ID" value="MCJ8747740.1"/>
    <property type="molecule type" value="Genomic_DNA"/>
</dbReference>
<organism evidence="1 2">
    <name type="scientific">Pangasius djambal</name>
    <dbReference type="NCBI Taxonomy" id="1691987"/>
    <lineage>
        <taxon>Eukaryota</taxon>
        <taxon>Metazoa</taxon>
        <taxon>Chordata</taxon>
        <taxon>Craniata</taxon>
        <taxon>Vertebrata</taxon>
        <taxon>Euteleostomi</taxon>
        <taxon>Actinopterygii</taxon>
        <taxon>Neopterygii</taxon>
        <taxon>Teleostei</taxon>
        <taxon>Ostariophysi</taxon>
        <taxon>Siluriformes</taxon>
        <taxon>Pangasiidae</taxon>
        <taxon>Pangasius</taxon>
    </lineage>
</organism>
<proteinExistence type="predicted"/>
<sequence>MKTLRHVQCFWWFLAVGCPPDDSRAHAACKGFDNKIWISTTTPCASSTRTVRC</sequence>
<evidence type="ECO:0000313" key="2">
    <source>
        <dbReference type="Proteomes" id="UP000830395"/>
    </source>
</evidence>
<dbReference type="Proteomes" id="UP000830395">
    <property type="component" value="Chromosome 26"/>
</dbReference>
<keyword evidence="2" id="KW-1185">Reference proteome</keyword>
<gene>
    <name evidence="1" type="ORF">PDJAM_G00156840</name>
</gene>